<comment type="subcellular location">
    <subcellularLocation>
        <location evidence="1">Cytoplasm</location>
        <location evidence="1">Cytosol</location>
    </subcellularLocation>
</comment>
<dbReference type="InterPro" id="IPR011042">
    <property type="entry name" value="6-blade_b-propeller_TolB-like"/>
</dbReference>
<dbReference type="PROSITE" id="PS51352">
    <property type="entry name" value="THIOREDOXIN_2"/>
    <property type="match status" value="1"/>
</dbReference>
<dbReference type="InterPro" id="IPR045302">
    <property type="entry name" value="NHL2_NHL_rpt_dom"/>
</dbReference>
<dbReference type="FunFam" id="2.120.10.30:FF:000062">
    <property type="entry name" value="NHL repeat containing 2"/>
    <property type="match status" value="1"/>
</dbReference>
<dbReference type="GeneID" id="103381444"/>
<dbReference type="GeneTree" id="ENSGT00390000015483"/>
<dbReference type="InterPro" id="IPR036249">
    <property type="entry name" value="Thioredoxin-like_sf"/>
</dbReference>
<protein>
    <recommendedName>
        <fullName evidence="6">NHL repeat-containing protein 2</fullName>
    </recommendedName>
</protein>
<dbReference type="FunFam" id="3.40.30.10:FF:000108">
    <property type="entry name" value="NHL repeat-containing protein 2"/>
    <property type="match status" value="1"/>
</dbReference>
<evidence type="ECO:0000313" key="8">
    <source>
        <dbReference type="Ensembl" id="ENSCSEP00000011060.1"/>
    </source>
</evidence>
<dbReference type="PANTHER" id="PTHR46388:SF2">
    <property type="entry name" value="NHL REPEAT-CONTAINING PROTEIN 2"/>
    <property type="match status" value="1"/>
</dbReference>
<dbReference type="SUPFAM" id="SSF52833">
    <property type="entry name" value="Thioredoxin-like"/>
    <property type="match status" value="1"/>
</dbReference>
<reference evidence="8" key="2">
    <citation type="submission" date="2025-08" db="UniProtKB">
        <authorList>
            <consortium name="Ensembl"/>
        </authorList>
    </citation>
    <scope>IDENTIFICATION</scope>
</reference>
<name>A0A3P8VF17_CYNSE</name>
<dbReference type="Pfam" id="PF13905">
    <property type="entry name" value="Thioredoxin_8"/>
    <property type="match status" value="1"/>
</dbReference>
<dbReference type="InterPro" id="IPR001258">
    <property type="entry name" value="NHL_repeat"/>
</dbReference>
<keyword evidence="4" id="KW-0677">Repeat</keyword>
<dbReference type="Proteomes" id="UP000265120">
    <property type="component" value="Chromosome 8"/>
</dbReference>
<comment type="function">
    <text evidence="5">Required for normal embryonic development.</text>
</comment>
<dbReference type="Gene3D" id="3.40.30.10">
    <property type="entry name" value="Glutaredoxin"/>
    <property type="match status" value="1"/>
</dbReference>
<dbReference type="SUPFAM" id="SSF101898">
    <property type="entry name" value="NHL repeat"/>
    <property type="match status" value="1"/>
</dbReference>
<evidence type="ECO:0000256" key="3">
    <source>
        <dbReference type="ARBA" id="ARBA00022490"/>
    </source>
</evidence>
<dbReference type="InterPro" id="IPR012336">
    <property type="entry name" value="Thioredoxin-like_fold"/>
</dbReference>
<evidence type="ECO:0000256" key="4">
    <source>
        <dbReference type="ARBA" id="ARBA00022737"/>
    </source>
</evidence>
<sequence length="765" mass="82341">MLKFPVNMFFFNYEITPLSSIQYTSATVIESPLCIYLTGGIVVVGNMASQCSLATLFPIQSQLDLDLEEAPTAQEEETLVLQYLKDLDERGDLKIPDFHTGLEWLNTEAPLSLNKELTGKVVLLDFFTYCCINCTHILPDLHQLEEKHSVEDGLVIVGVHSAKFPNEKVLDNVRSAVLRYNICHPVVNDGDAHLWHELEVSCWPTLVLLGPRANLLFSMVGEGHSDRLTLFTRCALRHYGERGLLKTHTVGIKLYRDSLQPSILSFPGKVAIDSGRKRLVIADTGHNRILVVDSYGFLLNAIGGPESGSQDGDLSEASFNAPQGVAINGDTVYVADTENHLIRKIDLLEGRVSTLAGIGAQGTDKEGGAMGPQQPISSPWDVTLGSAGAAEYNVLWIAMAGTHQIWALFLADGKLPKGSDFKAGTCVRWAGSGSEENRNNSYPHKAGFAQPSGLALAPEEPWSCMFVADSESSSVRTIALKDGGVKMLVGGERDPTNLFAFGDVDGKGVDAKLQHPLGVAWATEQSLLYVADSYNHKIKVVDPKTKVCRTLAGTGEAGDALGPELGKSCFNEPGGICVSGDGKILYVADTNNHQIKVLDLVSKTASLFSISKDCTDSVPTRMPAPVKAPTLPKSAVRKTLPPAAVSAGQTFNLSLTLSLPEGSKLTEEAPSCWTLSAEGNEWLLDSEVITGDISDLSKPVFISTKLPAVVKDSDSNASFTVNVWLFYCREAGNACTMKAASFIQPLQISGSTAEEEVSVALTHAF</sequence>
<dbReference type="InParanoid" id="A0A3P8VF17"/>
<reference evidence="8" key="3">
    <citation type="submission" date="2025-09" db="UniProtKB">
        <authorList>
            <consortium name="Ensembl"/>
        </authorList>
    </citation>
    <scope>IDENTIFICATION</scope>
</reference>
<evidence type="ECO:0000259" key="7">
    <source>
        <dbReference type="PROSITE" id="PS51352"/>
    </source>
</evidence>
<dbReference type="KEGG" id="csem:103381444"/>
<dbReference type="OrthoDB" id="273823at2759"/>
<reference evidence="8 9" key="1">
    <citation type="journal article" date="2014" name="Nat. Genet.">
        <title>Whole-genome sequence of a flatfish provides insights into ZW sex chromosome evolution and adaptation to a benthic lifestyle.</title>
        <authorList>
            <person name="Chen S."/>
            <person name="Zhang G."/>
            <person name="Shao C."/>
            <person name="Huang Q."/>
            <person name="Liu G."/>
            <person name="Zhang P."/>
            <person name="Song W."/>
            <person name="An N."/>
            <person name="Chalopin D."/>
            <person name="Volff J.N."/>
            <person name="Hong Y."/>
            <person name="Li Q."/>
            <person name="Sha Z."/>
            <person name="Zhou H."/>
            <person name="Xie M."/>
            <person name="Yu Q."/>
            <person name="Liu Y."/>
            <person name="Xiang H."/>
            <person name="Wang N."/>
            <person name="Wu K."/>
            <person name="Yang C."/>
            <person name="Zhou Q."/>
            <person name="Liao X."/>
            <person name="Yang L."/>
            <person name="Hu Q."/>
            <person name="Zhang J."/>
            <person name="Meng L."/>
            <person name="Jin L."/>
            <person name="Tian Y."/>
            <person name="Lian J."/>
            <person name="Yang J."/>
            <person name="Miao G."/>
            <person name="Liu S."/>
            <person name="Liang Z."/>
            <person name="Yan F."/>
            <person name="Li Y."/>
            <person name="Sun B."/>
            <person name="Zhang H."/>
            <person name="Zhang J."/>
            <person name="Zhu Y."/>
            <person name="Du M."/>
            <person name="Zhao Y."/>
            <person name="Schartl M."/>
            <person name="Tang Q."/>
            <person name="Wang J."/>
        </authorList>
    </citation>
    <scope>NUCLEOTIDE SEQUENCE</scope>
</reference>
<keyword evidence="3" id="KW-0963">Cytoplasm</keyword>
<organism evidence="8 9">
    <name type="scientific">Cynoglossus semilaevis</name>
    <name type="common">Tongue sole</name>
    <dbReference type="NCBI Taxonomy" id="244447"/>
    <lineage>
        <taxon>Eukaryota</taxon>
        <taxon>Metazoa</taxon>
        <taxon>Chordata</taxon>
        <taxon>Craniata</taxon>
        <taxon>Vertebrata</taxon>
        <taxon>Euteleostomi</taxon>
        <taxon>Actinopterygii</taxon>
        <taxon>Neopterygii</taxon>
        <taxon>Teleostei</taxon>
        <taxon>Neoteleostei</taxon>
        <taxon>Acanthomorphata</taxon>
        <taxon>Carangaria</taxon>
        <taxon>Pleuronectiformes</taxon>
        <taxon>Pleuronectoidei</taxon>
        <taxon>Cynoglossidae</taxon>
        <taxon>Cynoglossinae</taxon>
        <taxon>Cynoglossus</taxon>
    </lineage>
</organism>
<dbReference type="AlphaFoldDB" id="A0A3P8VF17"/>
<keyword evidence="9" id="KW-1185">Reference proteome</keyword>
<comment type="subunit">
    <text evidence="2">Monomer.</text>
</comment>
<proteinExistence type="predicted"/>
<evidence type="ECO:0000256" key="2">
    <source>
        <dbReference type="ARBA" id="ARBA00011245"/>
    </source>
</evidence>
<feature type="domain" description="Thioredoxin" evidence="7">
    <location>
        <begin position="89"/>
        <end position="237"/>
    </location>
</feature>
<dbReference type="GO" id="GO:0005829">
    <property type="term" value="C:cytosol"/>
    <property type="evidence" value="ECO:0007669"/>
    <property type="project" value="UniProtKB-SubCell"/>
</dbReference>
<dbReference type="CDD" id="cd03012">
    <property type="entry name" value="TlpA_like_DipZ_like"/>
    <property type="match status" value="1"/>
</dbReference>
<dbReference type="CDD" id="cd14951">
    <property type="entry name" value="NHL-2_like"/>
    <property type="match status" value="1"/>
</dbReference>
<dbReference type="InterPro" id="IPR013766">
    <property type="entry name" value="Thioredoxin_domain"/>
</dbReference>
<dbReference type="Ensembl" id="ENSCSET00000011193.1">
    <property type="protein sequence ID" value="ENSCSEP00000011060.1"/>
    <property type="gene ID" value="ENSCSEG00000007087.1"/>
</dbReference>
<accession>A0A3P8VF17</accession>
<evidence type="ECO:0000256" key="1">
    <source>
        <dbReference type="ARBA" id="ARBA00004514"/>
    </source>
</evidence>
<dbReference type="RefSeq" id="XP_008311999.2">
    <property type="nucleotide sequence ID" value="XM_008313777.3"/>
</dbReference>
<dbReference type="OMA" id="IAMAGVH"/>
<dbReference type="Pfam" id="PF01436">
    <property type="entry name" value="NHL"/>
    <property type="match status" value="2"/>
</dbReference>
<evidence type="ECO:0000256" key="6">
    <source>
        <dbReference type="ARBA" id="ARBA00071348"/>
    </source>
</evidence>
<dbReference type="STRING" id="244447.ENSCSEP00000011060"/>
<dbReference type="Gene3D" id="2.120.10.30">
    <property type="entry name" value="TolB, C-terminal domain"/>
    <property type="match status" value="3"/>
</dbReference>
<evidence type="ECO:0000256" key="5">
    <source>
        <dbReference type="ARBA" id="ARBA00057428"/>
    </source>
</evidence>
<dbReference type="CTD" id="374354"/>
<dbReference type="PANTHER" id="PTHR46388">
    <property type="entry name" value="NHL REPEAT-CONTAINING PROTEIN 2"/>
    <property type="match status" value="1"/>
</dbReference>
<evidence type="ECO:0000313" key="9">
    <source>
        <dbReference type="Proteomes" id="UP000265120"/>
    </source>
</evidence>